<feature type="transmembrane region" description="Helical" evidence="2">
    <location>
        <begin position="15"/>
        <end position="36"/>
    </location>
</feature>
<accession>A0ABP4V496</accession>
<protein>
    <submittedName>
        <fullName evidence="3">Uncharacterized protein</fullName>
    </submittedName>
</protein>
<evidence type="ECO:0000313" key="3">
    <source>
        <dbReference type="EMBL" id="GAA1716215.1"/>
    </source>
</evidence>
<comment type="caution">
    <text evidence="3">The sequence shown here is derived from an EMBL/GenBank/DDBJ whole genome shotgun (WGS) entry which is preliminary data.</text>
</comment>
<feature type="compositionally biased region" description="Low complexity" evidence="1">
    <location>
        <begin position="44"/>
        <end position="70"/>
    </location>
</feature>
<feature type="compositionally biased region" description="Gly residues" evidence="1">
    <location>
        <begin position="71"/>
        <end position="99"/>
    </location>
</feature>
<name>A0ABP4V496_9ACTN</name>
<dbReference type="Proteomes" id="UP001500618">
    <property type="component" value="Unassembled WGS sequence"/>
</dbReference>
<organism evidence="3 4">
    <name type="scientific">Fodinicola feengrottensis</name>
    <dbReference type="NCBI Taxonomy" id="435914"/>
    <lineage>
        <taxon>Bacteria</taxon>
        <taxon>Bacillati</taxon>
        <taxon>Actinomycetota</taxon>
        <taxon>Actinomycetes</taxon>
        <taxon>Mycobacteriales</taxon>
        <taxon>Fodinicola</taxon>
    </lineage>
</organism>
<evidence type="ECO:0000256" key="2">
    <source>
        <dbReference type="SAM" id="Phobius"/>
    </source>
</evidence>
<evidence type="ECO:0000256" key="1">
    <source>
        <dbReference type="SAM" id="MobiDB-lite"/>
    </source>
</evidence>
<feature type="compositionally biased region" description="Low complexity" evidence="1">
    <location>
        <begin position="124"/>
        <end position="139"/>
    </location>
</feature>
<reference evidence="4" key="1">
    <citation type="journal article" date="2019" name="Int. J. Syst. Evol. Microbiol.">
        <title>The Global Catalogue of Microorganisms (GCM) 10K type strain sequencing project: providing services to taxonomists for standard genome sequencing and annotation.</title>
        <authorList>
            <consortium name="The Broad Institute Genomics Platform"/>
            <consortium name="The Broad Institute Genome Sequencing Center for Infectious Disease"/>
            <person name="Wu L."/>
            <person name="Ma J."/>
        </authorList>
    </citation>
    <scope>NUCLEOTIDE SEQUENCE [LARGE SCALE GENOMIC DNA]</scope>
    <source>
        <strain evidence="4">JCM 14718</strain>
    </source>
</reference>
<evidence type="ECO:0000313" key="4">
    <source>
        <dbReference type="Proteomes" id="UP001500618"/>
    </source>
</evidence>
<feature type="compositionally biased region" description="Pro residues" evidence="1">
    <location>
        <begin position="105"/>
        <end position="123"/>
    </location>
</feature>
<dbReference type="RefSeq" id="WP_344314913.1">
    <property type="nucleotide sequence ID" value="NZ_BAAANY010000040.1"/>
</dbReference>
<sequence length="208" mass="19081">MTIFGFQLADRRDEAVAAVLAGAVVVILGFASGAGIRPGSTTEPLAVPPAAAAPADPGSQAPPQGASSGAAAGGGGVSGGGVSGGSSGVSGGVSGGGPVTGQPTPSTPSPSSSPQPTPQPTCPPGLVGSLPVVGPLVAGEPDASGSPRPAPVPALLGPVPVLGPLVAPATPDHPAGLLSCPVGFLVGQSCCATATTAGKSLTAAGVGR</sequence>
<feature type="region of interest" description="Disordered" evidence="1">
    <location>
        <begin position="41"/>
        <end position="151"/>
    </location>
</feature>
<keyword evidence="2" id="KW-0812">Transmembrane</keyword>
<keyword evidence="2" id="KW-0472">Membrane</keyword>
<keyword evidence="4" id="KW-1185">Reference proteome</keyword>
<dbReference type="EMBL" id="BAAANY010000040">
    <property type="protein sequence ID" value="GAA1716215.1"/>
    <property type="molecule type" value="Genomic_DNA"/>
</dbReference>
<gene>
    <name evidence="3" type="ORF">GCM10009765_76190</name>
</gene>
<proteinExistence type="predicted"/>
<keyword evidence="2" id="KW-1133">Transmembrane helix</keyword>